<comment type="similarity">
    <text evidence="1 4">Belongs to the universal ribosomal protein uL23 family.</text>
</comment>
<comment type="subunit">
    <text evidence="4">Part of the 50S ribosomal subunit. Contacts protein L29, and trigger factor when it is bound to the ribosome.</text>
</comment>
<evidence type="ECO:0000256" key="4">
    <source>
        <dbReference type="HAMAP-Rule" id="MF_01369"/>
    </source>
</evidence>
<dbReference type="GO" id="GO:0006412">
    <property type="term" value="P:translation"/>
    <property type="evidence" value="ECO:0007669"/>
    <property type="project" value="UniProtKB-UniRule"/>
</dbReference>
<dbReference type="HAMAP" id="MF_01369_B">
    <property type="entry name" value="Ribosomal_uL23_B"/>
    <property type="match status" value="1"/>
</dbReference>
<comment type="function">
    <text evidence="4">One of the early assembly proteins it binds 23S rRNA. One of the proteins that surrounds the polypeptide exit tunnel on the outside of the ribosome. Forms the main docking site for trigger factor binding to the ribosome.</text>
</comment>
<dbReference type="Proteomes" id="UP000721442">
    <property type="component" value="Unassembled WGS sequence"/>
</dbReference>
<evidence type="ECO:0000313" key="6">
    <source>
        <dbReference type="Proteomes" id="UP000721442"/>
    </source>
</evidence>
<dbReference type="InterPro" id="IPR012677">
    <property type="entry name" value="Nucleotide-bd_a/b_plait_sf"/>
</dbReference>
<proteinExistence type="inferred from homology"/>
<dbReference type="GO" id="GO:1990904">
    <property type="term" value="C:ribonucleoprotein complex"/>
    <property type="evidence" value="ECO:0007669"/>
    <property type="project" value="UniProtKB-KW"/>
</dbReference>
<keyword evidence="3 4" id="KW-0687">Ribonucleoprotein</keyword>
<keyword evidence="4" id="KW-0699">rRNA-binding</keyword>
<gene>
    <name evidence="4 5" type="primary">rplW</name>
    <name evidence="5" type="ORF">IAC77_02720</name>
</gene>
<evidence type="ECO:0000313" key="5">
    <source>
        <dbReference type="EMBL" id="MBO8407350.1"/>
    </source>
</evidence>
<dbReference type="NCBIfam" id="NF004363">
    <property type="entry name" value="PRK05738.2-4"/>
    <property type="match status" value="1"/>
</dbReference>
<dbReference type="AlphaFoldDB" id="A0A940DE72"/>
<dbReference type="EMBL" id="JADINE010000034">
    <property type="protein sequence ID" value="MBO8407350.1"/>
    <property type="molecule type" value="Genomic_DNA"/>
</dbReference>
<reference evidence="5" key="2">
    <citation type="journal article" date="2021" name="PeerJ">
        <title>Extensive microbial diversity within the chicken gut microbiome revealed by metagenomics and culture.</title>
        <authorList>
            <person name="Gilroy R."/>
            <person name="Ravi A."/>
            <person name="Getino M."/>
            <person name="Pursley I."/>
            <person name="Horton D.L."/>
            <person name="Alikhan N.F."/>
            <person name="Baker D."/>
            <person name="Gharbi K."/>
            <person name="Hall N."/>
            <person name="Watson M."/>
            <person name="Adriaenssens E.M."/>
            <person name="Foster-Nyarko E."/>
            <person name="Jarju S."/>
            <person name="Secka A."/>
            <person name="Antonio M."/>
            <person name="Oren A."/>
            <person name="Chaudhuri R.R."/>
            <person name="La Ragione R."/>
            <person name="Hildebrand F."/>
            <person name="Pallen M.J."/>
        </authorList>
    </citation>
    <scope>NUCLEOTIDE SEQUENCE</scope>
    <source>
        <strain evidence="5">B1-16210</strain>
    </source>
</reference>
<dbReference type="GO" id="GO:0003735">
    <property type="term" value="F:structural constituent of ribosome"/>
    <property type="evidence" value="ECO:0007669"/>
    <property type="project" value="InterPro"/>
</dbReference>
<organism evidence="5 6">
    <name type="scientific">Candidatus Enterousia excrementavium</name>
    <dbReference type="NCBI Taxonomy" id="2840789"/>
    <lineage>
        <taxon>Bacteria</taxon>
        <taxon>Pseudomonadati</taxon>
        <taxon>Pseudomonadota</taxon>
        <taxon>Alphaproteobacteria</taxon>
        <taxon>Candidatus Enterousia</taxon>
    </lineage>
</organism>
<dbReference type="InterPro" id="IPR012678">
    <property type="entry name" value="Ribosomal_uL23/eL15/eS24_sf"/>
</dbReference>
<protein>
    <recommendedName>
        <fullName evidence="4">Large ribosomal subunit protein uL23</fullName>
    </recommendedName>
</protein>
<dbReference type="Pfam" id="PF00276">
    <property type="entry name" value="Ribosomal_L23"/>
    <property type="match status" value="1"/>
</dbReference>
<accession>A0A940DE72</accession>
<reference evidence="5" key="1">
    <citation type="submission" date="2020-10" db="EMBL/GenBank/DDBJ databases">
        <authorList>
            <person name="Gilroy R."/>
        </authorList>
    </citation>
    <scope>NUCLEOTIDE SEQUENCE</scope>
    <source>
        <strain evidence="5">B1-16210</strain>
    </source>
</reference>
<evidence type="ECO:0000256" key="2">
    <source>
        <dbReference type="ARBA" id="ARBA00022980"/>
    </source>
</evidence>
<evidence type="ECO:0000256" key="1">
    <source>
        <dbReference type="ARBA" id="ARBA00006700"/>
    </source>
</evidence>
<dbReference type="GO" id="GO:0005840">
    <property type="term" value="C:ribosome"/>
    <property type="evidence" value="ECO:0007669"/>
    <property type="project" value="UniProtKB-KW"/>
</dbReference>
<evidence type="ECO:0000256" key="3">
    <source>
        <dbReference type="ARBA" id="ARBA00023274"/>
    </source>
</evidence>
<dbReference type="SUPFAM" id="SSF54189">
    <property type="entry name" value="Ribosomal proteins S24e, L23 and L15e"/>
    <property type="match status" value="1"/>
</dbReference>
<sequence length="111" mass="12027">MAEKKVTSEKKIVRTAGIYDILRRPIISEKSAKLSESNGVAFEVAANATKEDVARAIQAIYNVKPVKVNIVVVKGKEKSFRGRGAGTQRTVKKAYVSLPADAKLDLAINAQ</sequence>
<dbReference type="PANTHER" id="PTHR11620">
    <property type="entry name" value="60S RIBOSOMAL PROTEIN L23A"/>
    <property type="match status" value="1"/>
</dbReference>
<dbReference type="GO" id="GO:0019843">
    <property type="term" value="F:rRNA binding"/>
    <property type="evidence" value="ECO:0007669"/>
    <property type="project" value="UniProtKB-UniRule"/>
</dbReference>
<keyword evidence="2 4" id="KW-0689">Ribosomal protein</keyword>
<keyword evidence="4" id="KW-0694">RNA-binding</keyword>
<name>A0A940DE72_9PROT</name>
<dbReference type="Gene3D" id="3.30.70.330">
    <property type="match status" value="1"/>
</dbReference>
<comment type="caution">
    <text evidence="5">The sequence shown here is derived from an EMBL/GenBank/DDBJ whole genome shotgun (WGS) entry which is preliminary data.</text>
</comment>
<dbReference type="InterPro" id="IPR013025">
    <property type="entry name" value="Ribosomal_uL23-like"/>
</dbReference>